<dbReference type="PROSITE" id="PS51257">
    <property type="entry name" value="PROKAR_LIPOPROTEIN"/>
    <property type="match status" value="1"/>
</dbReference>
<evidence type="ECO:0008006" key="4">
    <source>
        <dbReference type="Google" id="ProtNLM"/>
    </source>
</evidence>
<name>A0A417Y470_9ACTN</name>
<accession>A0A417Y470</accession>
<evidence type="ECO:0000313" key="3">
    <source>
        <dbReference type="Proteomes" id="UP000283644"/>
    </source>
</evidence>
<organism evidence="2 3">
    <name type="scientific">Nocardioides immobilis</name>
    <dbReference type="NCBI Taxonomy" id="2049295"/>
    <lineage>
        <taxon>Bacteria</taxon>
        <taxon>Bacillati</taxon>
        <taxon>Actinomycetota</taxon>
        <taxon>Actinomycetes</taxon>
        <taxon>Propionibacteriales</taxon>
        <taxon>Nocardioidaceae</taxon>
        <taxon>Nocardioides</taxon>
    </lineage>
</organism>
<feature type="compositionally biased region" description="Low complexity" evidence="1">
    <location>
        <begin position="129"/>
        <end position="140"/>
    </location>
</feature>
<dbReference type="RefSeq" id="WP_118924919.1">
    <property type="nucleotide sequence ID" value="NZ_QXGH01000013.1"/>
</dbReference>
<protein>
    <recommendedName>
        <fullName evidence="4">GerMN domain-containing protein</fullName>
    </recommendedName>
</protein>
<feature type="region of interest" description="Disordered" evidence="1">
    <location>
        <begin position="121"/>
        <end position="146"/>
    </location>
</feature>
<reference evidence="2 3" key="1">
    <citation type="submission" date="2018-09" db="EMBL/GenBank/DDBJ databases">
        <title>Genome sequencing of Nocardioides immobilis CCTCC AB 2017083 for comparison to Nocardioides silvaticus.</title>
        <authorList>
            <person name="Li C."/>
            <person name="Wang G."/>
        </authorList>
    </citation>
    <scope>NUCLEOTIDE SEQUENCE [LARGE SCALE GENOMIC DNA]</scope>
    <source>
        <strain evidence="2 3">CCTCC AB 2017083</strain>
    </source>
</reference>
<comment type="caution">
    <text evidence="2">The sequence shown here is derived from an EMBL/GenBank/DDBJ whole genome shotgun (WGS) entry which is preliminary data.</text>
</comment>
<evidence type="ECO:0000313" key="2">
    <source>
        <dbReference type="EMBL" id="RHW27341.1"/>
    </source>
</evidence>
<gene>
    <name evidence="2" type="ORF">D0Z08_09300</name>
</gene>
<sequence length="146" mass="15657">MRWTGGVLALAIAFALMTGCRPGGDDPKASYDPVPDDDLYAEIADLDGVTKVKIRFVEGFARTNNYGGEIVVAAPERALEVLDRAIAILWQGREGALADLIVLGPDNQLLKYTSDLGLRKPADYEERYGPQPGTGEPPEGSVGQPL</sequence>
<dbReference type="OrthoDB" id="5149166at2"/>
<evidence type="ECO:0000256" key="1">
    <source>
        <dbReference type="SAM" id="MobiDB-lite"/>
    </source>
</evidence>
<dbReference type="Proteomes" id="UP000283644">
    <property type="component" value="Unassembled WGS sequence"/>
</dbReference>
<dbReference type="EMBL" id="QXGH01000013">
    <property type="protein sequence ID" value="RHW27341.1"/>
    <property type="molecule type" value="Genomic_DNA"/>
</dbReference>
<dbReference type="AlphaFoldDB" id="A0A417Y470"/>
<proteinExistence type="predicted"/>
<keyword evidence="3" id="KW-1185">Reference proteome</keyword>